<keyword evidence="1" id="KW-0732">Signal</keyword>
<dbReference type="EMBL" id="GBXM01055703">
    <property type="protein sequence ID" value="JAH52874.1"/>
    <property type="molecule type" value="Transcribed_RNA"/>
</dbReference>
<proteinExistence type="predicted"/>
<protein>
    <recommendedName>
        <fullName evidence="3">Sema domain-containing protein</fullName>
    </recommendedName>
</protein>
<evidence type="ECO:0008006" key="3">
    <source>
        <dbReference type="Google" id="ProtNLM"/>
    </source>
</evidence>
<reference evidence="2" key="1">
    <citation type="submission" date="2014-11" db="EMBL/GenBank/DDBJ databases">
        <authorList>
            <person name="Amaro Gonzalez C."/>
        </authorList>
    </citation>
    <scope>NUCLEOTIDE SEQUENCE</scope>
</reference>
<reference evidence="2" key="2">
    <citation type="journal article" date="2015" name="Fish Shellfish Immunol.">
        <title>Early steps in the European eel (Anguilla anguilla)-Vibrio vulnificus interaction in the gills: Role of the RtxA13 toxin.</title>
        <authorList>
            <person name="Callol A."/>
            <person name="Pajuelo D."/>
            <person name="Ebbesson L."/>
            <person name="Teles M."/>
            <person name="MacKenzie S."/>
            <person name="Amaro C."/>
        </authorList>
    </citation>
    <scope>NUCLEOTIDE SEQUENCE</scope>
</reference>
<evidence type="ECO:0000313" key="2">
    <source>
        <dbReference type="EMBL" id="JAH52874.1"/>
    </source>
</evidence>
<sequence>MKDVHLFPLLFFFTDLSTAGTKYSHTFVIGFDSAKKWFCYVFFSHSL</sequence>
<feature type="chain" id="PRO_5002433365" description="Sema domain-containing protein" evidence="1">
    <location>
        <begin position="20"/>
        <end position="47"/>
    </location>
</feature>
<dbReference type="AlphaFoldDB" id="A0A0E9TGT6"/>
<accession>A0A0E9TGT6</accession>
<organism evidence="2">
    <name type="scientific">Anguilla anguilla</name>
    <name type="common">European freshwater eel</name>
    <name type="synonym">Muraena anguilla</name>
    <dbReference type="NCBI Taxonomy" id="7936"/>
    <lineage>
        <taxon>Eukaryota</taxon>
        <taxon>Metazoa</taxon>
        <taxon>Chordata</taxon>
        <taxon>Craniata</taxon>
        <taxon>Vertebrata</taxon>
        <taxon>Euteleostomi</taxon>
        <taxon>Actinopterygii</taxon>
        <taxon>Neopterygii</taxon>
        <taxon>Teleostei</taxon>
        <taxon>Anguilliformes</taxon>
        <taxon>Anguillidae</taxon>
        <taxon>Anguilla</taxon>
    </lineage>
</organism>
<feature type="signal peptide" evidence="1">
    <location>
        <begin position="1"/>
        <end position="19"/>
    </location>
</feature>
<evidence type="ECO:0000256" key="1">
    <source>
        <dbReference type="SAM" id="SignalP"/>
    </source>
</evidence>
<name>A0A0E9TGT6_ANGAN</name>